<dbReference type="Proteomes" id="UP000256297">
    <property type="component" value="Chromosome CBM2589_a"/>
</dbReference>
<organism evidence="2 3">
    <name type="scientific">Cupriavidus taiwanensis</name>
    <dbReference type="NCBI Taxonomy" id="164546"/>
    <lineage>
        <taxon>Bacteria</taxon>
        <taxon>Pseudomonadati</taxon>
        <taxon>Pseudomonadota</taxon>
        <taxon>Betaproteobacteria</taxon>
        <taxon>Burkholderiales</taxon>
        <taxon>Burkholderiaceae</taxon>
        <taxon>Cupriavidus</taxon>
    </lineage>
</organism>
<geneLocation type="plasmid" evidence="2">
    <name>II</name>
</geneLocation>
<dbReference type="EMBL" id="LT991977">
    <property type="protein sequence ID" value="SPK75108.1"/>
    <property type="molecule type" value="Genomic_DNA"/>
</dbReference>
<evidence type="ECO:0000313" key="1">
    <source>
        <dbReference type="EMBL" id="SOY64111.1"/>
    </source>
</evidence>
<reference evidence="2 3" key="2">
    <citation type="submission" date="2018-01" db="EMBL/GenBank/DDBJ databases">
        <authorList>
            <person name="Gaut B.S."/>
            <person name="Morton B.R."/>
            <person name="Clegg M.T."/>
            <person name="Duvall M.R."/>
        </authorList>
    </citation>
    <scope>NUCLEOTIDE SEQUENCE [LARGE SCALE GENOMIC DNA]</scope>
    <source>
        <strain evidence="2">Cupriavidus taiwanensis LMG 19425</strain>
        <plasmid evidence="3">Plasmid ii</plasmid>
    </source>
</reference>
<name>A0A375C7H0_9BURK</name>
<keyword evidence="2" id="KW-0614">Plasmid</keyword>
<dbReference type="EMBL" id="OFSP01000037">
    <property type="protein sequence ID" value="SOY64111.1"/>
    <property type="molecule type" value="Genomic_DNA"/>
</dbReference>
<reference evidence="1 4" key="1">
    <citation type="submission" date="2018-01" db="EMBL/GenBank/DDBJ databases">
        <authorList>
            <person name="Clerissi C."/>
        </authorList>
    </citation>
    <scope>NUCLEOTIDE SEQUENCE [LARGE SCALE GENOMIC DNA]</scope>
    <source>
        <strain evidence="1">Cupriavidus taiwanensis STM 3521</strain>
    </source>
</reference>
<sequence length="58" mass="6766">MCRKEHPLNGQFHPELVKLVHSIALFNVSIMALERGTFNSRLKSCALCLQYMDQFREN</sequence>
<gene>
    <name evidence="1" type="ORF">CBM2589_A70227</name>
    <name evidence="2" type="ORF">CT19425_MP50144</name>
</gene>
<protein>
    <submittedName>
        <fullName evidence="2">Uncharacterized protein</fullName>
    </submittedName>
</protein>
<dbReference type="Proteomes" id="UP000255505">
    <property type="component" value="Plasmid II"/>
</dbReference>
<accession>A0A375C7H0</accession>
<dbReference type="AlphaFoldDB" id="A0A375C7H0"/>
<evidence type="ECO:0000313" key="4">
    <source>
        <dbReference type="Proteomes" id="UP000256297"/>
    </source>
</evidence>
<evidence type="ECO:0000313" key="3">
    <source>
        <dbReference type="Proteomes" id="UP000255505"/>
    </source>
</evidence>
<proteinExistence type="predicted"/>
<evidence type="ECO:0000313" key="2">
    <source>
        <dbReference type="EMBL" id="SPK75108.1"/>
    </source>
</evidence>